<evidence type="ECO:0000259" key="2">
    <source>
        <dbReference type="Pfam" id="PF12850"/>
    </source>
</evidence>
<sequence length="242" mass="27402">MTPYAVISDVHSNLHALNAVIKDIEDRGIADIYFAGDIVGYGPRPNECIDIIIQRCKILIAGNHDWAVIGYTDTEYFNEIALRAIEWTREQITDKHMEDIRAFKLFKSDPARNAMFVHATPKDPDNWDYLFSLTNAEVNFRSFGQQFCFVGHSHTPVIIENAGMGNMSTIWDKTEIKEANRYIVNAGSVGQPRDGDTRSSYAVVDDSAIEIIRVPYDVEKTQEEMADANLPARLIERLSYGH</sequence>
<keyword evidence="4" id="KW-1185">Reference proteome</keyword>
<dbReference type="PANTHER" id="PTHR42850">
    <property type="entry name" value="METALLOPHOSPHOESTERASE"/>
    <property type="match status" value="1"/>
</dbReference>
<proteinExistence type="inferred from homology"/>
<dbReference type="InterPro" id="IPR029052">
    <property type="entry name" value="Metallo-depent_PP-like"/>
</dbReference>
<dbReference type="PIRSF" id="PIRSF000883">
    <property type="entry name" value="Pesterase_MJ0912"/>
    <property type="match status" value="1"/>
</dbReference>
<name>A0ABR5SGX0_9BACT</name>
<reference evidence="3 4" key="1">
    <citation type="submission" date="2015-11" db="EMBL/GenBank/DDBJ databases">
        <authorList>
            <person name="Lin W."/>
        </authorList>
    </citation>
    <scope>NUCLEOTIDE SEQUENCE [LARGE SCALE GENOMIC DNA]</scope>
    <source>
        <strain evidence="3 4">HCH-1</strain>
    </source>
</reference>
<organism evidence="3 4">
    <name type="scientific">Candidatus Magnetominusculus xianensis</name>
    <dbReference type="NCBI Taxonomy" id="1748249"/>
    <lineage>
        <taxon>Bacteria</taxon>
        <taxon>Pseudomonadati</taxon>
        <taxon>Nitrospirota</taxon>
        <taxon>Nitrospiria</taxon>
        <taxon>Nitrospirales</taxon>
        <taxon>Nitrospiraceae</taxon>
        <taxon>Candidatus Magnetominusculus</taxon>
    </lineage>
</organism>
<protein>
    <submittedName>
        <fullName evidence="3">Phosphodiesterase</fullName>
    </submittedName>
</protein>
<comment type="similarity">
    <text evidence="1">Belongs to the metallophosphoesterase superfamily. YfcE family.</text>
</comment>
<dbReference type="InterPro" id="IPR011152">
    <property type="entry name" value="Pesterase_MJ0912"/>
</dbReference>
<dbReference type="Gene3D" id="3.60.21.10">
    <property type="match status" value="1"/>
</dbReference>
<comment type="caution">
    <text evidence="3">The sequence shown here is derived from an EMBL/GenBank/DDBJ whole genome shotgun (WGS) entry which is preliminary data.</text>
</comment>
<dbReference type="RefSeq" id="WP_085051650.1">
    <property type="nucleotide sequence ID" value="NZ_LNQR01000034.1"/>
</dbReference>
<evidence type="ECO:0000256" key="1">
    <source>
        <dbReference type="ARBA" id="ARBA00008950"/>
    </source>
</evidence>
<accession>A0ABR5SGX0</accession>
<dbReference type="Proteomes" id="UP000060487">
    <property type="component" value="Unassembled WGS sequence"/>
</dbReference>
<dbReference type="EMBL" id="LNQR01000034">
    <property type="protein sequence ID" value="KWT90920.1"/>
    <property type="molecule type" value="Genomic_DNA"/>
</dbReference>
<dbReference type="Pfam" id="PF12850">
    <property type="entry name" value="Metallophos_2"/>
    <property type="match status" value="1"/>
</dbReference>
<evidence type="ECO:0000313" key="3">
    <source>
        <dbReference type="EMBL" id="KWT90920.1"/>
    </source>
</evidence>
<dbReference type="PANTHER" id="PTHR42850:SF2">
    <property type="entry name" value="BLL5683 PROTEIN"/>
    <property type="match status" value="1"/>
</dbReference>
<dbReference type="InterPro" id="IPR050126">
    <property type="entry name" value="Ap4A_hydrolase"/>
</dbReference>
<evidence type="ECO:0000313" key="4">
    <source>
        <dbReference type="Proteomes" id="UP000060487"/>
    </source>
</evidence>
<feature type="domain" description="Calcineurin-like phosphoesterase" evidence="2">
    <location>
        <begin position="5"/>
        <end position="205"/>
    </location>
</feature>
<dbReference type="InterPro" id="IPR024654">
    <property type="entry name" value="Calcineurin-like_PHP_lpxH"/>
</dbReference>
<gene>
    <name evidence="3" type="ORF">ASN18_1003</name>
</gene>
<dbReference type="CDD" id="cd00838">
    <property type="entry name" value="MPP_superfamily"/>
    <property type="match status" value="1"/>
</dbReference>
<dbReference type="SUPFAM" id="SSF56300">
    <property type="entry name" value="Metallo-dependent phosphatases"/>
    <property type="match status" value="1"/>
</dbReference>